<dbReference type="EMBL" id="BOMF01000075">
    <property type="protein sequence ID" value="GID46467.1"/>
    <property type="molecule type" value="Genomic_DNA"/>
</dbReference>
<name>A0ABQ3WJP4_9ACTN</name>
<gene>
    <name evidence="1" type="ORF">Aca07nite_37420</name>
</gene>
<protein>
    <submittedName>
        <fullName evidence="1">Uncharacterized protein</fullName>
    </submittedName>
</protein>
<dbReference type="PROSITE" id="PS51257">
    <property type="entry name" value="PROKAR_LIPOPROTEIN"/>
    <property type="match status" value="1"/>
</dbReference>
<comment type="caution">
    <text evidence="1">The sequence shown here is derived from an EMBL/GenBank/DDBJ whole genome shotgun (WGS) entry which is preliminary data.</text>
</comment>
<accession>A0ABQ3WJP4</accession>
<organism evidence="1">
    <name type="scientific">Actinoplanes campanulatus</name>
    <dbReference type="NCBI Taxonomy" id="113559"/>
    <lineage>
        <taxon>Bacteria</taxon>
        <taxon>Bacillati</taxon>
        <taxon>Actinomycetota</taxon>
        <taxon>Actinomycetes</taxon>
        <taxon>Micromonosporales</taxon>
        <taxon>Micromonosporaceae</taxon>
        <taxon>Actinoplanes</taxon>
    </lineage>
</organism>
<proteinExistence type="predicted"/>
<sequence length="181" mass="19088">MVSSSRADATGRLLGSPGFLSSLGCLGALGGRAGAGVVQVGQLTFGTASVAALLTGVTPMFEAPAKSMTFDEHYAEINTRTAGVRAGAEVPAEDIYRQLAAKYAEKRPLVEYGTVHRLPVADSVTFGGTGRFVGFDSLRTVDVPFSYTRDGITSQGVVTSWEAGGHGGFVILRRTRCRRQR</sequence>
<evidence type="ECO:0000313" key="1">
    <source>
        <dbReference type="EMBL" id="GID46467.1"/>
    </source>
</evidence>
<reference evidence="1" key="1">
    <citation type="submission" date="2021-01" db="EMBL/GenBank/DDBJ databases">
        <title>Whole genome shotgun sequence of Actinoplanes capillaceus NBRC 16408.</title>
        <authorList>
            <person name="Komaki H."/>
            <person name="Tamura T."/>
        </authorList>
    </citation>
    <scope>NUCLEOTIDE SEQUENCE [LARGE SCALE GENOMIC DNA]</scope>
    <source>
        <strain evidence="1">NBRC 16408</strain>
    </source>
</reference>